<evidence type="ECO:0000256" key="4">
    <source>
        <dbReference type="ARBA" id="ARBA00022519"/>
    </source>
</evidence>
<evidence type="ECO:0000256" key="5">
    <source>
        <dbReference type="ARBA" id="ARBA00022692"/>
    </source>
</evidence>
<keyword evidence="6 9" id="KW-1133">Transmembrane helix</keyword>
<comment type="similarity">
    <text evidence="8 9">Belongs to the TRAP transporter small permease family.</text>
</comment>
<protein>
    <recommendedName>
        <fullName evidence="9">TRAP transporter small permease protein</fullName>
    </recommendedName>
</protein>
<dbReference type="OrthoDB" id="9794346at2"/>
<evidence type="ECO:0000256" key="6">
    <source>
        <dbReference type="ARBA" id="ARBA00022989"/>
    </source>
</evidence>
<evidence type="ECO:0000313" key="12">
    <source>
        <dbReference type="Proteomes" id="UP000323142"/>
    </source>
</evidence>
<proteinExistence type="inferred from homology"/>
<dbReference type="RefSeq" id="WP_149816166.1">
    <property type="nucleotide sequence ID" value="NZ_VUOA01000014.1"/>
</dbReference>
<keyword evidence="12" id="KW-1185">Reference proteome</keyword>
<name>A0A5B2VHX2_9HYPH</name>
<evidence type="ECO:0000256" key="9">
    <source>
        <dbReference type="RuleBase" id="RU369079"/>
    </source>
</evidence>
<accession>A0A5B2VHX2</accession>
<feature type="transmembrane region" description="Helical" evidence="9">
    <location>
        <begin position="38"/>
        <end position="61"/>
    </location>
</feature>
<evidence type="ECO:0000256" key="3">
    <source>
        <dbReference type="ARBA" id="ARBA00022475"/>
    </source>
</evidence>
<gene>
    <name evidence="11" type="ORF">F0L46_06115</name>
</gene>
<comment type="function">
    <text evidence="9">Part of the tripartite ATP-independent periplasmic (TRAP) transport system.</text>
</comment>
<dbReference type="PANTHER" id="PTHR35011:SF10">
    <property type="entry name" value="TRAP TRANSPORTER SMALL PERMEASE PROTEIN"/>
    <property type="match status" value="1"/>
</dbReference>
<dbReference type="GO" id="GO:0015740">
    <property type="term" value="P:C4-dicarboxylate transport"/>
    <property type="evidence" value="ECO:0007669"/>
    <property type="project" value="TreeGrafter"/>
</dbReference>
<feature type="transmembrane region" description="Helical" evidence="9">
    <location>
        <begin position="161"/>
        <end position="185"/>
    </location>
</feature>
<feature type="domain" description="Tripartite ATP-independent periplasmic transporters DctQ component" evidence="10">
    <location>
        <begin position="49"/>
        <end position="180"/>
    </location>
</feature>
<dbReference type="EMBL" id="VUOA01000014">
    <property type="protein sequence ID" value="KAA2238218.1"/>
    <property type="molecule type" value="Genomic_DNA"/>
</dbReference>
<evidence type="ECO:0000256" key="2">
    <source>
        <dbReference type="ARBA" id="ARBA00022448"/>
    </source>
</evidence>
<reference evidence="11 12" key="1">
    <citation type="submission" date="2019-09" db="EMBL/GenBank/DDBJ databases">
        <title>Salinarimonas rosea gen. nov., sp. nov., a new member of the a-2 subgroup of the Proteobacteria.</title>
        <authorList>
            <person name="Liu J."/>
        </authorList>
    </citation>
    <scope>NUCLEOTIDE SEQUENCE [LARGE SCALE GENOMIC DNA]</scope>
    <source>
        <strain evidence="11 12">BN140002</strain>
    </source>
</reference>
<keyword evidence="7 9" id="KW-0472">Membrane</keyword>
<comment type="subunit">
    <text evidence="9">The complex comprises the extracytoplasmic solute receptor protein and the two transmembrane proteins.</text>
</comment>
<sequence length="198" mass="21215">MQDQPGGGNAAAPADAERPAARVLRVIEGAVSLLTRGALALSGGLLLAILGLIAYSVIWRYLFNAPKPWVDEVAGWLLVASVMLALPEVQRRNDHIGIDFLHQRLRDRPAARLVLGFGVFTVLVSSAILVREGVTMVEFTQMLGILSNQIPEVPLWAVQAFVPLGFGLMALVALVQLACLSLGILPHAMRDSLHGEVA</sequence>
<evidence type="ECO:0000313" key="11">
    <source>
        <dbReference type="EMBL" id="KAA2238218.1"/>
    </source>
</evidence>
<evidence type="ECO:0000256" key="7">
    <source>
        <dbReference type="ARBA" id="ARBA00023136"/>
    </source>
</evidence>
<dbReference type="AlphaFoldDB" id="A0A5B2VHX2"/>
<dbReference type="GO" id="GO:0005886">
    <property type="term" value="C:plasma membrane"/>
    <property type="evidence" value="ECO:0007669"/>
    <property type="project" value="UniProtKB-SubCell"/>
</dbReference>
<keyword evidence="2 9" id="KW-0813">Transport</keyword>
<evidence type="ECO:0000259" key="10">
    <source>
        <dbReference type="Pfam" id="PF04290"/>
    </source>
</evidence>
<keyword evidence="4 9" id="KW-0997">Cell inner membrane</keyword>
<evidence type="ECO:0000256" key="1">
    <source>
        <dbReference type="ARBA" id="ARBA00004429"/>
    </source>
</evidence>
<dbReference type="InterPro" id="IPR007387">
    <property type="entry name" value="TRAP_DctQ"/>
</dbReference>
<keyword evidence="5 9" id="KW-0812">Transmembrane</keyword>
<keyword evidence="3" id="KW-1003">Cell membrane</keyword>
<dbReference type="Proteomes" id="UP000323142">
    <property type="component" value="Unassembled WGS sequence"/>
</dbReference>
<comment type="subcellular location">
    <subcellularLocation>
        <location evidence="1 9">Cell inner membrane</location>
        <topology evidence="1 9">Multi-pass membrane protein</topology>
    </subcellularLocation>
</comment>
<reference evidence="11 12" key="2">
    <citation type="submission" date="2019-09" db="EMBL/GenBank/DDBJ databases">
        <authorList>
            <person name="Jin C."/>
        </authorList>
    </citation>
    <scope>NUCLEOTIDE SEQUENCE [LARGE SCALE GENOMIC DNA]</scope>
    <source>
        <strain evidence="11 12">BN140002</strain>
    </source>
</reference>
<dbReference type="PANTHER" id="PTHR35011">
    <property type="entry name" value="2,3-DIKETO-L-GULONATE TRAP TRANSPORTER SMALL PERMEASE PROTEIN YIAM"/>
    <property type="match status" value="1"/>
</dbReference>
<comment type="caution">
    <text evidence="11">The sequence shown here is derived from an EMBL/GenBank/DDBJ whole genome shotgun (WGS) entry which is preliminary data.</text>
</comment>
<comment type="caution">
    <text evidence="9">Lacks conserved residue(s) required for the propagation of feature annotation.</text>
</comment>
<dbReference type="GO" id="GO:0022857">
    <property type="term" value="F:transmembrane transporter activity"/>
    <property type="evidence" value="ECO:0007669"/>
    <property type="project" value="UniProtKB-UniRule"/>
</dbReference>
<evidence type="ECO:0000256" key="8">
    <source>
        <dbReference type="ARBA" id="ARBA00038436"/>
    </source>
</evidence>
<feature type="transmembrane region" description="Helical" evidence="9">
    <location>
        <begin position="110"/>
        <end position="130"/>
    </location>
</feature>
<dbReference type="InterPro" id="IPR055348">
    <property type="entry name" value="DctQ"/>
</dbReference>
<organism evidence="11 12">
    <name type="scientific">Salinarimonas soli</name>
    <dbReference type="NCBI Taxonomy" id="1638099"/>
    <lineage>
        <taxon>Bacteria</taxon>
        <taxon>Pseudomonadati</taxon>
        <taxon>Pseudomonadota</taxon>
        <taxon>Alphaproteobacteria</taxon>
        <taxon>Hyphomicrobiales</taxon>
        <taxon>Salinarimonadaceae</taxon>
        <taxon>Salinarimonas</taxon>
    </lineage>
</organism>
<dbReference type="Pfam" id="PF04290">
    <property type="entry name" value="DctQ"/>
    <property type="match status" value="1"/>
</dbReference>